<comment type="subcellular location">
    <subcellularLocation>
        <location evidence="1">Cell membrane</location>
        <topology evidence="1">Multi-pass membrane protein</topology>
    </subcellularLocation>
</comment>
<feature type="transmembrane region" description="Helical" evidence="7">
    <location>
        <begin position="34"/>
        <end position="56"/>
    </location>
</feature>
<accession>A0ABX4MF01</accession>
<evidence type="ECO:0000256" key="3">
    <source>
        <dbReference type="ARBA" id="ARBA00022692"/>
    </source>
</evidence>
<keyword evidence="10" id="KW-1185">Reference proteome</keyword>
<reference evidence="9 10" key="1">
    <citation type="submission" date="2017-10" db="EMBL/GenBank/DDBJ databases">
        <title>Draft genome sequence of cellulolytic Actinomyces sp CtC72 isolated from cattle rumen fluid.</title>
        <authorList>
            <person name="Joshi A.J."/>
            <person name="Vasudevan G."/>
            <person name="Lanjekar V.B."/>
            <person name="Hivarkar S."/>
            <person name="Engineer A."/>
            <person name="Pore S.D."/>
            <person name="Dhakephalkar P.K."/>
            <person name="Dagar S."/>
        </authorList>
    </citation>
    <scope>NUCLEOTIDE SEQUENCE [LARGE SCALE GENOMIC DNA]</scope>
    <source>
        <strain evidence="10">CtC72</strain>
    </source>
</reference>
<evidence type="ECO:0000256" key="1">
    <source>
        <dbReference type="ARBA" id="ARBA00004651"/>
    </source>
</evidence>
<keyword evidence="4 7" id="KW-1133">Transmembrane helix</keyword>
<evidence type="ECO:0000256" key="2">
    <source>
        <dbReference type="ARBA" id="ARBA00022475"/>
    </source>
</evidence>
<dbReference type="Pfam" id="PF02687">
    <property type="entry name" value="FtsX"/>
    <property type="match status" value="1"/>
</dbReference>
<evidence type="ECO:0000256" key="7">
    <source>
        <dbReference type="SAM" id="Phobius"/>
    </source>
</evidence>
<comment type="similarity">
    <text evidence="6">Belongs to the ABC-4 integral membrane protein family.</text>
</comment>
<evidence type="ECO:0000313" key="9">
    <source>
        <dbReference type="EMBL" id="PHP53748.1"/>
    </source>
</evidence>
<organism evidence="9 10">
    <name type="scientific">Actinomyces ruminis</name>
    <dbReference type="NCBI Taxonomy" id="1937003"/>
    <lineage>
        <taxon>Bacteria</taxon>
        <taxon>Bacillati</taxon>
        <taxon>Actinomycetota</taxon>
        <taxon>Actinomycetes</taxon>
        <taxon>Actinomycetales</taxon>
        <taxon>Actinomycetaceae</taxon>
        <taxon>Actinomyces</taxon>
    </lineage>
</organism>
<evidence type="ECO:0000256" key="4">
    <source>
        <dbReference type="ARBA" id="ARBA00022989"/>
    </source>
</evidence>
<feature type="transmembrane region" description="Helical" evidence="7">
    <location>
        <begin position="298"/>
        <end position="318"/>
    </location>
</feature>
<evidence type="ECO:0000259" key="8">
    <source>
        <dbReference type="Pfam" id="PF02687"/>
    </source>
</evidence>
<gene>
    <name evidence="9" type="ORF">BW737_000820</name>
</gene>
<dbReference type="EMBL" id="MTPX02000007">
    <property type="protein sequence ID" value="PHP53748.1"/>
    <property type="molecule type" value="Genomic_DNA"/>
</dbReference>
<sequence length="387" mass="39813">MRTAAAGVVVALIGLGITWLGMWAQVVIYTAVGAVLMVLGVLAGLPLLVVGGARLVEWLGGGARRPVLHLAARNLARNPGRAAATTASLLVTVTVGATLLSGIATTNASMNAIMGASAPVDIRVDGIAAADDAAALAARAKTADGVEQAVVVPVLDVGITPSDYEIDEITVSAVDPAEVAPVLRSDKGLEGLDDDTLVLANDYGLAEGAAVTLTGSRGSAELTVHVAEAGLGPVVTPAVAEELTGQEPTALSLWVRTAGDGTDTSVVDSVRDVLQRPDLVVSTSATERASFNNQVSRIVTIIVAVLAFTLLITLSGLANTTDVSVLERFREIGVLRATGVQRGQVRRLFITERCSPPCWAGCSGRSWGRCSAWRPWLPCSGSTPRTA</sequence>
<dbReference type="Proteomes" id="UP000194577">
    <property type="component" value="Unassembled WGS sequence"/>
</dbReference>
<keyword evidence="5 7" id="KW-0472">Membrane</keyword>
<evidence type="ECO:0000256" key="5">
    <source>
        <dbReference type="ARBA" id="ARBA00023136"/>
    </source>
</evidence>
<comment type="caution">
    <text evidence="9">The sequence shown here is derived from an EMBL/GenBank/DDBJ whole genome shotgun (WGS) entry which is preliminary data.</text>
</comment>
<proteinExistence type="inferred from homology"/>
<protein>
    <submittedName>
        <fullName evidence="9">ABC transporter permease</fullName>
    </submittedName>
</protein>
<keyword evidence="2" id="KW-1003">Cell membrane</keyword>
<keyword evidence="3 7" id="KW-0812">Transmembrane</keyword>
<evidence type="ECO:0000313" key="10">
    <source>
        <dbReference type="Proteomes" id="UP000194577"/>
    </source>
</evidence>
<dbReference type="InterPro" id="IPR050250">
    <property type="entry name" value="Macrolide_Exporter_MacB"/>
</dbReference>
<dbReference type="PANTHER" id="PTHR30572:SF4">
    <property type="entry name" value="ABC TRANSPORTER PERMEASE YTRF"/>
    <property type="match status" value="1"/>
</dbReference>
<evidence type="ECO:0000256" key="6">
    <source>
        <dbReference type="ARBA" id="ARBA00038076"/>
    </source>
</evidence>
<dbReference type="PANTHER" id="PTHR30572">
    <property type="entry name" value="MEMBRANE COMPONENT OF TRANSPORTER-RELATED"/>
    <property type="match status" value="1"/>
</dbReference>
<dbReference type="InterPro" id="IPR003838">
    <property type="entry name" value="ABC3_permease_C"/>
</dbReference>
<name>A0ABX4MF01_9ACTO</name>
<feature type="domain" description="ABC3 transporter permease C-terminal" evidence="8">
    <location>
        <begin position="304"/>
        <end position="352"/>
    </location>
</feature>